<dbReference type="InterPro" id="IPR050204">
    <property type="entry name" value="AraC_XylS_family_regulators"/>
</dbReference>
<name>A0A542SZW6_9ACTN</name>
<accession>A0A542SZW6</accession>
<dbReference type="Gene3D" id="1.10.10.60">
    <property type="entry name" value="Homeodomain-like"/>
    <property type="match status" value="2"/>
</dbReference>
<evidence type="ECO:0000256" key="3">
    <source>
        <dbReference type="ARBA" id="ARBA00023163"/>
    </source>
</evidence>
<keyword evidence="3" id="KW-0804">Transcription</keyword>
<dbReference type="SUPFAM" id="SSF46689">
    <property type="entry name" value="Homeodomain-like"/>
    <property type="match status" value="2"/>
</dbReference>
<proteinExistence type="predicted"/>
<dbReference type="InterPro" id="IPR020449">
    <property type="entry name" value="Tscrpt_reg_AraC-type_HTH"/>
</dbReference>
<evidence type="ECO:0000313" key="6">
    <source>
        <dbReference type="Proteomes" id="UP000318103"/>
    </source>
</evidence>
<dbReference type="PROSITE" id="PS01124">
    <property type="entry name" value="HTH_ARAC_FAMILY_2"/>
    <property type="match status" value="1"/>
</dbReference>
<dbReference type="Proteomes" id="UP000318103">
    <property type="component" value="Unassembled WGS sequence"/>
</dbReference>
<feature type="domain" description="HTH araC/xylS-type" evidence="4">
    <location>
        <begin position="182"/>
        <end position="280"/>
    </location>
</feature>
<evidence type="ECO:0000259" key="4">
    <source>
        <dbReference type="PROSITE" id="PS01124"/>
    </source>
</evidence>
<organism evidence="5 6">
    <name type="scientific">Streptomyces puniciscabiei</name>
    <dbReference type="NCBI Taxonomy" id="164348"/>
    <lineage>
        <taxon>Bacteria</taxon>
        <taxon>Bacillati</taxon>
        <taxon>Actinomycetota</taxon>
        <taxon>Actinomycetes</taxon>
        <taxon>Kitasatosporales</taxon>
        <taxon>Streptomycetaceae</taxon>
        <taxon>Streptomyces</taxon>
    </lineage>
</organism>
<dbReference type="PRINTS" id="PR00032">
    <property type="entry name" value="HTHARAC"/>
</dbReference>
<dbReference type="STRING" id="164348.BFF78_04270"/>
<dbReference type="InterPro" id="IPR018062">
    <property type="entry name" value="HTH_AraC-typ_CS"/>
</dbReference>
<dbReference type="InterPro" id="IPR009057">
    <property type="entry name" value="Homeodomain-like_sf"/>
</dbReference>
<dbReference type="GO" id="GO:0043565">
    <property type="term" value="F:sequence-specific DNA binding"/>
    <property type="evidence" value="ECO:0007669"/>
    <property type="project" value="InterPro"/>
</dbReference>
<sequence>MEVTSGVGSKAWHSLHVWKQTFKKGVHTFHLPSSSGIKLNAHLSGLLEIREGHATRTGKEAFPLPDDVCIIPPGLSRTLVVAPTGDEPVTIATLTLPVDTLRRFITEEDLPSRVPYLSDPHPVTRFDPLLAAMVKAVAAASEVGADDLYAQSAAQFIAAHLLAPHSSGSGRTAGLLSSGQLETILSYMRANLEQPVSVGDLASLVSFSRFHFVRCFKATTGFTPYRYLTELRIDLARKYLETGDDTIARIGRRCGFSGSEHFSRSFRRIMGCTPSQYRTRRTCNVGHRLPVL</sequence>
<reference evidence="5 6" key="1">
    <citation type="submission" date="2019-06" db="EMBL/GenBank/DDBJ databases">
        <title>Sequencing the genomes of 1000 actinobacteria strains.</title>
        <authorList>
            <person name="Klenk H.-P."/>
        </authorList>
    </citation>
    <scope>NUCLEOTIDE SEQUENCE [LARGE SCALE GENOMIC DNA]</scope>
    <source>
        <strain evidence="5 6">DSM 41929</strain>
    </source>
</reference>
<dbReference type="PROSITE" id="PS00041">
    <property type="entry name" value="HTH_ARAC_FAMILY_1"/>
    <property type="match status" value="1"/>
</dbReference>
<dbReference type="Pfam" id="PF12833">
    <property type="entry name" value="HTH_18"/>
    <property type="match status" value="1"/>
</dbReference>
<dbReference type="GO" id="GO:0003700">
    <property type="term" value="F:DNA-binding transcription factor activity"/>
    <property type="evidence" value="ECO:0007669"/>
    <property type="project" value="InterPro"/>
</dbReference>
<keyword evidence="6" id="KW-1185">Reference proteome</keyword>
<dbReference type="SMART" id="SM00342">
    <property type="entry name" value="HTH_ARAC"/>
    <property type="match status" value="1"/>
</dbReference>
<dbReference type="AlphaFoldDB" id="A0A542SZW6"/>
<dbReference type="OrthoDB" id="2060755at2"/>
<keyword evidence="2" id="KW-0238">DNA-binding</keyword>
<evidence type="ECO:0000256" key="1">
    <source>
        <dbReference type="ARBA" id="ARBA00023015"/>
    </source>
</evidence>
<dbReference type="InterPro" id="IPR018060">
    <property type="entry name" value="HTH_AraC"/>
</dbReference>
<comment type="caution">
    <text evidence="5">The sequence shown here is derived from an EMBL/GenBank/DDBJ whole genome shotgun (WGS) entry which is preliminary data.</text>
</comment>
<dbReference type="EMBL" id="VFNX01000003">
    <property type="protein sequence ID" value="TQK80151.1"/>
    <property type="molecule type" value="Genomic_DNA"/>
</dbReference>
<protein>
    <submittedName>
        <fullName evidence="5">AraC family transcriptional regulator</fullName>
    </submittedName>
</protein>
<gene>
    <name evidence="5" type="ORF">FB563_7321</name>
</gene>
<keyword evidence="1" id="KW-0805">Transcription regulation</keyword>
<dbReference type="PANTHER" id="PTHR46796">
    <property type="entry name" value="HTH-TYPE TRANSCRIPTIONAL ACTIVATOR RHAS-RELATED"/>
    <property type="match status" value="1"/>
</dbReference>
<evidence type="ECO:0000313" key="5">
    <source>
        <dbReference type="EMBL" id="TQK80151.1"/>
    </source>
</evidence>
<evidence type="ECO:0000256" key="2">
    <source>
        <dbReference type="ARBA" id="ARBA00023125"/>
    </source>
</evidence>